<sequence>MSEKFVFDVFTSSRMDFDERKVYFQTSFGHLFLIAIINENLR</sequence>
<dbReference type="HOGENOM" id="CLU_3247467_0_0_10"/>
<dbReference type="PATRIC" id="fig|1321819.3.peg.3068"/>
<organism evidence="1 2">
    <name type="scientific">Bacteroides pyogenes F0041</name>
    <dbReference type="NCBI Taxonomy" id="1321819"/>
    <lineage>
        <taxon>Bacteria</taxon>
        <taxon>Pseudomonadati</taxon>
        <taxon>Bacteroidota</taxon>
        <taxon>Bacteroidia</taxon>
        <taxon>Bacteroidales</taxon>
        <taxon>Bacteroidaceae</taxon>
        <taxon>Bacteroides</taxon>
    </lineage>
</organism>
<comment type="caution">
    <text evidence="1">The sequence shown here is derived from an EMBL/GenBank/DDBJ whole genome shotgun (WGS) entry which is preliminary data.</text>
</comment>
<reference evidence="1 2" key="1">
    <citation type="submission" date="2013-08" db="EMBL/GenBank/DDBJ databases">
        <authorList>
            <person name="Weinstock G."/>
            <person name="Sodergren E."/>
            <person name="Wylie T."/>
            <person name="Fulton L."/>
            <person name="Fulton R."/>
            <person name="Fronick C."/>
            <person name="O'Laughlin M."/>
            <person name="Godfrey J."/>
            <person name="Miner T."/>
            <person name="Herter B."/>
            <person name="Appelbaum E."/>
            <person name="Cordes M."/>
            <person name="Lek S."/>
            <person name="Wollam A."/>
            <person name="Pepin K.H."/>
            <person name="Palsikar V.B."/>
            <person name="Mitreva M."/>
            <person name="Wilson R.K."/>
        </authorList>
    </citation>
    <scope>NUCLEOTIDE SEQUENCE [LARGE SCALE GENOMIC DNA]</scope>
    <source>
        <strain evidence="1 2">F0041</strain>
    </source>
</reference>
<evidence type="ECO:0000313" key="1">
    <source>
        <dbReference type="EMBL" id="ERI81283.1"/>
    </source>
</evidence>
<protein>
    <submittedName>
        <fullName evidence="1">Uncharacterized protein</fullName>
    </submittedName>
</protein>
<dbReference type="AlphaFoldDB" id="U2CBA4"/>
<evidence type="ECO:0000313" key="2">
    <source>
        <dbReference type="Proteomes" id="UP000016496"/>
    </source>
</evidence>
<accession>U2CBA4</accession>
<proteinExistence type="predicted"/>
<name>U2CBA4_9BACE</name>
<dbReference type="EMBL" id="AWSV01000167">
    <property type="protein sequence ID" value="ERI81283.1"/>
    <property type="molecule type" value="Genomic_DNA"/>
</dbReference>
<gene>
    <name evidence="1" type="ORF">HMPREF1981_03324</name>
</gene>
<dbReference type="Proteomes" id="UP000016496">
    <property type="component" value="Unassembled WGS sequence"/>
</dbReference>